<dbReference type="AlphaFoldDB" id="A0AAD8ADH3"/>
<dbReference type="EMBL" id="JASPKZ010001980">
    <property type="protein sequence ID" value="KAJ9596581.1"/>
    <property type="molecule type" value="Genomic_DNA"/>
</dbReference>
<comment type="caution">
    <text evidence="2">The sequence shown here is derived from an EMBL/GenBank/DDBJ whole genome shotgun (WGS) entry which is preliminary data.</text>
</comment>
<keyword evidence="3" id="KW-1185">Reference proteome</keyword>
<feature type="compositionally biased region" description="Polar residues" evidence="1">
    <location>
        <begin position="55"/>
        <end position="69"/>
    </location>
</feature>
<gene>
    <name evidence="2" type="ORF">L9F63_012414</name>
</gene>
<proteinExistence type="predicted"/>
<accession>A0AAD8ADH3</accession>
<feature type="compositionally biased region" description="Polar residues" evidence="1">
    <location>
        <begin position="78"/>
        <end position="88"/>
    </location>
</feature>
<name>A0AAD8ADH3_DIPPU</name>
<evidence type="ECO:0000313" key="2">
    <source>
        <dbReference type="EMBL" id="KAJ9596581.1"/>
    </source>
</evidence>
<reference evidence="2" key="2">
    <citation type="submission" date="2023-05" db="EMBL/GenBank/DDBJ databases">
        <authorList>
            <person name="Fouks B."/>
        </authorList>
    </citation>
    <scope>NUCLEOTIDE SEQUENCE</scope>
    <source>
        <strain evidence="2">Stay&amp;Tobe</strain>
        <tissue evidence="2">Testes</tissue>
    </source>
</reference>
<sequence length="88" mass="9322">MANLKIPDRIRLQLEAAESPTFAGAQPGLGLSPVTDLAFNLSGTSLGSTPRRRLSLSSIDNTPTPNKTKNIQDDLSDPDSSVTGTDNR</sequence>
<protein>
    <submittedName>
        <fullName evidence="2">Uncharacterized protein</fullName>
    </submittedName>
</protein>
<organism evidence="2 3">
    <name type="scientific">Diploptera punctata</name>
    <name type="common">Pacific beetle cockroach</name>
    <dbReference type="NCBI Taxonomy" id="6984"/>
    <lineage>
        <taxon>Eukaryota</taxon>
        <taxon>Metazoa</taxon>
        <taxon>Ecdysozoa</taxon>
        <taxon>Arthropoda</taxon>
        <taxon>Hexapoda</taxon>
        <taxon>Insecta</taxon>
        <taxon>Pterygota</taxon>
        <taxon>Neoptera</taxon>
        <taxon>Polyneoptera</taxon>
        <taxon>Dictyoptera</taxon>
        <taxon>Blattodea</taxon>
        <taxon>Blaberoidea</taxon>
        <taxon>Blaberidae</taxon>
        <taxon>Diplopterinae</taxon>
        <taxon>Diploptera</taxon>
    </lineage>
</organism>
<evidence type="ECO:0000256" key="1">
    <source>
        <dbReference type="SAM" id="MobiDB-lite"/>
    </source>
</evidence>
<dbReference type="Proteomes" id="UP001233999">
    <property type="component" value="Unassembled WGS sequence"/>
</dbReference>
<reference evidence="2" key="1">
    <citation type="journal article" date="2023" name="IScience">
        <title>Live-bearing cockroach genome reveals convergent evolutionary mechanisms linked to viviparity in insects and beyond.</title>
        <authorList>
            <person name="Fouks B."/>
            <person name="Harrison M.C."/>
            <person name="Mikhailova A.A."/>
            <person name="Marchal E."/>
            <person name="English S."/>
            <person name="Carruthers M."/>
            <person name="Jennings E.C."/>
            <person name="Chiamaka E.L."/>
            <person name="Frigard R.A."/>
            <person name="Pippel M."/>
            <person name="Attardo G.M."/>
            <person name="Benoit J.B."/>
            <person name="Bornberg-Bauer E."/>
            <person name="Tobe S.S."/>
        </authorList>
    </citation>
    <scope>NUCLEOTIDE SEQUENCE</scope>
    <source>
        <strain evidence="2">Stay&amp;Tobe</strain>
    </source>
</reference>
<evidence type="ECO:0000313" key="3">
    <source>
        <dbReference type="Proteomes" id="UP001233999"/>
    </source>
</evidence>
<feature type="region of interest" description="Disordered" evidence="1">
    <location>
        <begin position="44"/>
        <end position="88"/>
    </location>
</feature>